<sequence>MCSLLFSLVADEAVIQYSQMAPRLPPKTQDLNELQEWMRRPLRGNVRLLGRDRHVRSDGKDLVALKSPPRMYPFAKWIWHRLPRFLTRLGLGPTDTPARLGLIAAFTAVFSTCLWFMRGKPDRSFYCNINICRCVRRFHRQRFSISALSRAHAHERELITMGMWVHDTPNETE</sequence>
<dbReference type="AlphaFoldDB" id="K2RP66"/>
<dbReference type="HOGENOM" id="CLU_1547901_0_0_1"/>
<dbReference type="Proteomes" id="UP000007129">
    <property type="component" value="Unassembled WGS sequence"/>
</dbReference>
<evidence type="ECO:0000313" key="2">
    <source>
        <dbReference type="Proteomes" id="UP000007129"/>
    </source>
</evidence>
<dbReference type="InParanoid" id="K2RP66"/>
<reference evidence="1 2" key="1">
    <citation type="journal article" date="2012" name="BMC Genomics">
        <title>Tools to kill: Genome of one of the most destructive plant pathogenic fungi Macrophomina phaseolina.</title>
        <authorList>
            <person name="Islam M.S."/>
            <person name="Haque M.S."/>
            <person name="Islam M.M."/>
            <person name="Emdad E.M."/>
            <person name="Halim A."/>
            <person name="Hossen Q.M.M."/>
            <person name="Hossain M.Z."/>
            <person name="Ahmed B."/>
            <person name="Rahim S."/>
            <person name="Rahman M.S."/>
            <person name="Alam M.M."/>
            <person name="Hou S."/>
            <person name="Wan X."/>
            <person name="Saito J.A."/>
            <person name="Alam M."/>
        </authorList>
    </citation>
    <scope>NUCLEOTIDE SEQUENCE [LARGE SCALE GENOMIC DNA]</scope>
    <source>
        <strain evidence="1 2">MS6</strain>
    </source>
</reference>
<name>K2RP66_MACPH</name>
<proteinExistence type="predicted"/>
<dbReference type="EMBL" id="AHHD01000462">
    <property type="protein sequence ID" value="EKG11974.1"/>
    <property type="molecule type" value="Genomic_DNA"/>
</dbReference>
<protein>
    <submittedName>
        <fullName evidence="1">Uncharacterized protein</fullName>
    </submittedName>
</protein>
<comment type="caution">
    <text evidence="1">The sequence shown here is derived from an EMBL/GenBank/DDBJ whole genome shotgun (WGS) entry which is preliminary data.</text>
</comment>
<dbReference type="VEuPathDB" id="FungiDB:MPH_10869"/>
<organism evidence="1 2">
    <name type="scientific">Macrophomina phaseolina (strain MS6)</name>
    <name type="common">Charcoal rot fungus</name>
    <dbReference type="NCBI Taxonomy" id="1126212"/>
    <lineage>
        <taxon>Eukaryota</taxon>
        <taxon>Fungi</taxon>
        <taxon>Dikarya</taxon>
        <taxon>Ascomycota</taxon>
        <taxon>Pezizomycotina</taxon>
        <taxon>Dothideomycetes</taxon>
        <taxon>Dothideomycetes incertae sedis</taxon>
        <taxon>Botryosphaeriales</taxon>
        <taxon>Botryosphaeriaceae</taxon>
        <taxon>Macrophomina</taxon>
    </lineage>
</organism>
<dbReference type="STRING" id="1126212.K2RP66"/>
<gene>
    <name evidence="1" type="ORF">MPH_10869</name>
</gene>
<accession>K2RP66</accession>
<evidence type="ECO:0000313" key="1">
    <source>
        <dbReference type="EMBL" id="EKG11974.1"/>
    </source>
</evidence>